<sequence length="159" mass="18088">MEREVYVADFEELRYQGESIGDVLDDQGWIEYLKREGVASADLFWEFYAVLLDVVDIDAQVWSVTVCGPRKHTTKCPVERGEFMLYVAKGGIVDLPLYTVMSLRAEAKISGTTMLPYSVLLTQFLHGVGCMDGPNEEWKTPIGPIYRITLSRSEAQIRW</sequence>
<dbReference type="OrthoDB" id="1737932at2759"/>
<dbReference type="EMBL" id="RXIC02000022">
    <property type="protein sequence ID" value="KAB1215850.1"/>
    <property type="molecule type" value="Genomic_DNA"/>
</dbReference>
<accession>A0A6A1VZ42</accession>
<gene>
    <name evidence="1" type="ORF">CJ030_MR4G010936</name>
</gene>
<reference evidence="1 2" key="1">
    <citation type="journal article" date="2019" name="Plant Biotechnol. J.">
        <title>The red bayberry genome and genetic basis of sex determination.</title>
        <authorList>
            <person name="Jia H.M."/>
            <person name="Jia H.J."/>
            <person name="Cai Q.L."/>
            <person name="Wang Y."/>
            <person name="Zhao H.B."/>
            <person name="Yang W.F."/>
            <person name="Wang G.Y."/>
            <person name="Li Y.H."/>
            <person name="Zhan D.L."/>
            <person name="Shen Y.T."/>
            <person name="Niu Q.F."/>
            <person name="Chang L."/>
            <person name="Qiu J."/>
            <person name="Zhao L."/>
            <person name="Xie H.B."/>
            <person name="Fu W.Y."/>
            <person name="Jin J."/>
            <person name="Li X.W."/>
            <person name="Jiao Y."/>
            <person name="Zhou C.C."/>
            <person name="Tu T."/>
            <person name="Chai C.Y."/>
            <person name="Gao J.L."/>
            <person name="Fan L.J."/>
            <person name="van de Weg E."/>
            <person name="Wang J.Y."/>
            <person name="Gao Z.S."/>
        </authorList>
    </citation>
    <scope>NUCLEOTIDE SEQUENCE [LARGE SCALE GENOMIC DNA]</scope>
    <source>
        <tissue evidence="1">Leaves</tissue>
    </source>
</reference>
<evidence type="ECO:0000313" key="1">
    <source>
        <dbReference type="EMBL" id="KAB1215850.1"/>
    </source>
</evidence>
<keyword evidence="2" id="KW-1185">Reference proteome</keyword>
<dbReference type="Proteomes" id="UP000516437">
    <property type="component" value="Chromosome 4"/>
</dbReference>
<proteinExistence type="predicted"/>
<organism evidence="1 2">
    <name type="scientific">Morella rubra</name>
    <name type="common">Chinese bayberry</name>
    <dbReference type="NCBI Taxonomy" id="262757"/>
    <lineage>
        <taxon>Eukaryota</taxon>
        <taxon>Viridiplantae</taxon>
        <taxon>Streptophyta</taxon>
        <taxon>Embryophyta</taxon>
        <taxon>Tracheophyta</taxon>
        <taxon>Spermatophyta</taxon>
        <taxon>Magnoliopsida</taxon>
        <taxon>eudicotyledons</taxon>
        <taxon>Gunneridae</taxon>
        <taxon>Pentapetalae</taxon>
        <taxon>rosids</taxon>
        <taxon>fabids</taxon>
        <taxon>Fagales</taxon>
        <taxon>Myricaceae</taxon>
        <taxon>Morella</taxon>
    </lineage>
</organism>
<evidence type="ECO:0000313" key="2">
    <source>
        <dbReference type="Proteomes" id="UP000516437"/>
    </source>
</evidence>
<dbReference type="AlphaFoldDB" id="A0A6A1VZ42"/>
<protein>
    <submittedName>
        <fullName evidence="1">Uncharacterized protein</fullName>
    </submittedName>
</protein>
<comment type="caution">
    <text evidence="1">The sequence shown here is derived from an EMBL/GenBank/DDBJ whole genome shotgun (WGS) entry which is preliminary data.</text>
</comment>
<name>A0A6A1VZ42_9ROSI</name>